<protein>
    <recommendedName>
        <fullName evidence="2">Type 4 fimbrial biogenesis protein PilX N-terminal domain-containing protein</fullName>
    </recommendedName>
</protein>
<evidence type="ECO:0000256" key="1">
    <source>
        <dbReference type="SAM" id="Phobius"/>
    </source>
</evidence>
<keyword evidence="1" id="KW-0812">Transmembrane</keyword>
<dbReference type="InterPro" id="IPR025746">
    <property type="entry name" value="PilX_N_dom"/>
</dbReference>
<evidence type="ECO:0000313" key="3">
    <source>
        <dbReference type="EMBL" id="MFM0241531.1"/>
    </source>
</evidence>
<feature type="transmembrane region" description="Helical" evidence="1">
    <location>
        <begin position="47"/>
        <end position="68"/>
    </location>
</feature>
<reference evidence="3 4" key="1">
    <citation type="journal article" date="2024" name="Chem. Sci.">
        <title>Discovery of megapolipeptins by genome mining of a Burkholderiales bacteria collection.</title>
        <authorList>
            <person name="Paulo B.S."/>
            <person name="Recchia M.J.J."/>
            <person name="Lee S."/>
            <person name="Fergusson C.H."/>
            <person name="Romanowski S.B."/>
            <person name="Hernandez A."/>
            <person name="Krull N."/>
            <person name="Liu D.Y."/>
            <person name="Cavanagh H."/>
            <person name="Bos A."/>
            <person name="Gray C.A."/>
            <person name="Murphy B.T."/>
            <person name="Linington R.G."/>
            <person name="Eustaquio A.S."/>
        </authorList>
    </citation>
    <scope>NUCLEOTIDE SEQUENCE [LARGE SCALE GENOMIC DNA]</scope>
    <source>
        <strain evidence="3 4">RL17-351-BIE-A</strain>
    </source>
</reference>
<name>A0ABW9BMB9_9BURK</name>
<keyword evidence="1" id="KW-0472">Membrane</keyword>
<accession>A0ABW9BMB9</accession>
<evidence type="ECO:0000313" key="4">
    <source>
        <dbReference type="Proteomes" id="UP001629274"/>
    </source>
</evidence>
<comment type="caution">
    <text evidence="3">The sequence shown here is derived from an EMBL/GenBank/DDBJ whole genome shotgun (WGS) entry which is preliminary data.</text>
</comment>
<dbReference type="Proteomes" id="UP001629274">
    <property type="component" value="Unassembled WGS sequence"/>
</dbReference>
<gene>
    <name evidence="3" type="ORF">PQR03_25660</name>
</gene>
<organism evidence="3 4">
    <name type="scientific">Paraburkholderia phytofirmans</name>
    <dbReference type="NCBI Taxonomy" id="261302"/>
    <lineage>
        <taxon>Bacteria</taxon>
        <taxon>Pseudomonadati</taxon>
        <taxon>Pseudomonadota</taxon>
        <taxon>Betaproteobacteria</taxon>
        <taxon>Burkholderiales</taxon>
        <taxon>Burkholderiaceae</taxon>
        <taxon>Paraburkholderia</taxon>
    </lineage>
</organism>
<evidence type="ECO:0000259" key="2">
    <source>
        <dbReference type="Pfam" id="PF14341"/>
    </source>
</evidence>
<proteinExistence type="predicted"/>
<feature type="domain" description="Type 4 fimbrial biogenesis protein PilX N-terminal" evidence="2">
    <location>
        <begin position="49"/>
        <end position="95"/>
    </location>
</feature>
<keyword evidence="1" id="KW-1133">Transmembrane helix</keyword>
<dbReference type="Pfam" id="PF14341">
    <property type="entry name" value="PilX_N"/>
    <property type="match status" value="1"/>
</dbReference>
<dbReference type="EMBL" id="JAQQDR010000009">
    <property type="protein sequence ID" value="MFM0241531.1"/>
    <property type="molecule type" value="Genomic_DNA"/>
</dbReference>
<sequence>MTRSRMENQPYRTDGKGMRLHGQSGNLTNLAGLNRMRCNVRRTRQHGMVLPIVLLISTMTLVTSAAWFETSLAAARGTTNVRDYLQAFHAADSALTLCARSVIAAASTQSAAPLPVASGTPAQWKLAAAFEAGAVTPVAQWPGSPRAPQCLIEAWRLATRADARAYLLTSRGFGRTSESQVWLQMELVIDGEKIERHWRRVAARPF</sequence>
<keyword evidence="4" id="KW-1185">Reference proteome</keyword>